<keyword evidence="10" id="KW-1185">Reference proteome</keyword>
<evidence type="ECO:0000256" key="6">
    <source>
        <dbReference type="ARBA" id="ARBA00023136"/>
    </source>
</evidence>
<keyword evidence="6" id="KW-0472">Membrane</keyword>
<feature type="repeat" description="ANK" evidence="7">
    <location>
        <begin position="149"/>
        <end position="181"/>
    </location>
</feature>
<feature type="domain" description="PGG" evidence="8">
    <location>
        <begin position="310"/>
        <end position="371"/>
    </location>
</feature>
<organism evidence="9 10">
    <name type="scientific">Hibiscus sabdariffa</name>
    <name type="common">roselle</name>
    <dbReference type="NCBI Taxonomy" id="183260"/>
    <lineage>
        <taxon>Eukaryota</taxon>
        <taxon>Viridiplantae</taxon>
        <taxon>Streptophyta</taxon>
        <taxon>Embryophyta</taxon>
        <taxon>Tracheophyta</taxon>
        <taxon>Spermatophyta</taxon>
        <taxon>Magnoliopsida</taxon>
        <taxon>eudicotyledons</taxon>
        <taxon>Gunneridae</taxon>
        <taxon>Pentapetalae</taxon>
        <taxon>rosids</taxon>
        <taxon>malvids</taxon>
        <taxon>Malvales</taxon>
        <taxon>Malvaceae</taxon>
        <taxon>Malvoideae</taxon>
        <taxon>Hibiscus</taxon>
    </lineage>
</organism>
<name>A0ABR2QV58_9ROSI</name>
<dbReference type="PROSITE" id="PS50297">
    <property type="entry name" value="ANK_REP_REGION"/>
    <property type="match status" value="1"/>
</dbReference>
<dbReference type="EMBL" id="JBBPBN010000030">
    <property type="protein sequence ID" value="KAK9004555.1"/>
    <property type="molecule type" value="Genomic_DNA"/>
</dbReference>
<gene>
    <name evidence="9" type="ORF">V6N11_042020</name>
</gene>
<dbReference type="InterPro" id="IPR002110">
    <property type="entry name" value="Ankyrin_rpt"/>
</dbReference>
<dbReference type="InterPro" id="IPR036770">
    <property type="entry name" value="Ankyrin_rpt-contain_sf"/>
</dbReference>
<keyword evidence="3" id="KW-0677">Repeat</keyword>
<dbReference type="Pfam" id="PF13962">
    <property type="entry name" value="PGG"/>
    <property type="match status" value="1"/>
</dbReference>
<evidence type="ECO:0000256" key="7">
    <source>
        <dbReference type="PROSITE-ProRule" id="PRU00023"/>
    </source>
</evidence>
<accession>A0ABR2QV58</accession>
<keyword evidence="5 7" id="KW-0040">ANK repeat</keyword>
<comment type="caution">
    <text evidence="9">The sequence shown here is derived from an EMBL/GenBank/DDBJ whole genome shotgun (WGS) entry which is preliminary data.</text>
</comment>
<evidence type="ECO:0000256" key="2">
    <source>
        <dbReference type="ARBA" id="ARBA00022692"/>
    </source>
</evidence>
<evidence type="ECO:0000256" key="5">
    <source>
        <dbReference type="ARBA" id="ARBA00023043"/>
    </source>
</evidence>
<evidence type="ECO:0000313" key="9">
    <source>
        <dbReference type="EMBL" id="KAK9004555.1"/>
    </source>
</evidence>
<evidence type="ECO:0000256" key="4">
    <source>
        <dbReference type="ARBA" id="ARBA00022989"/>
    </source>
</evidence>
<dbReference type="InterPro" id="IPR026961">
    <property type="entry name" value="PGG_dom"/>
</dbReference>
<evidence type="ECO:0000313" key="10">
    <source>
        <dbReference type="Proteomes" id="UP001396334"/>
    </source>
</evidence>
<sequence>MEKILIKCPRLLLELNTKDQTPLRVVKFLIQCQAKTAVRWMLRSPDLESNTPLHIAVQYRGRGVVKELLEFEDPEFAYPINTKHETPLYIAAMRGDVPLLDLILVKLRSEAHGGPHGRTALHAAAMSGNAATRIILRQGWNLTKERDADGHIPLHYAAHLGHSSVVAELLKWDVSAAYVTDNKWEMTPLLMAARQGHGQIITKFLSVCPDCWEKVDKIGWNFLHFVAFRNYPSLSDSIFENRDVVPRRAPVRNLIDAKDVHGITPQQVFDAFKSSWEIRKPNEKMEQIVELLENIGNEVVAGRGSGSSDRFEKARDGHLVVAALIATAAITVPGGYKSEKGWEQGTPYLIHDAAFKAFVVSHALAFILSLSFCCRRPL</sequence>
<dbReference type="Proteomes" id="UP001396334">
    <property type="component" value="Unassembled WGS sequence"/>
</dbReference>
<keyword evidence="2" id="KW-0812">Transmembrane</keyword>
<keyword evidence="4" id="KW-1133">Transmembrane helix</keyword>
<dbReference type="SMART" id="SM00248">
    <property type="entry name" value="ANK"/>
    <property type="match status" value="5"/>
</dbReference>
<protein>
    <recommendedName>
        <fullName evidence="8">PGG domain-containing protein</fullName>
    </recommendedName>
</protein>
<proteinExistence type="predicted"/>
<dbReference type="Pfam" id="PF12796">
    <property type="entry name" value="Ank_2"/>
    <property type="match status" value="1"/>
</dbReference>
<dbReference type="PANTHER" id="PTHR24186:SF50">
    <property type="entry name" value="ANKYRIN REPEAT-CONTAINING PROTEIN ITN1-LIKE ISOFORM X1"/>
    <property type="match status" value="1"/>
</dbReference>
<dbReference type="Gene3D" id="1.25.40.20">
    <property type="entry name" value="Ankyrin repeat-containing domain"/>
    <property type="match status" value="2"/>
</dbReference>
<dbReference type="PROSITE" id="PS50088">
    <property type="entry name" value="ANK_REPEAT"/>
    <property type="match status" value="1"/>
</dbReference>
<comment type="subcellular location">
    <subcellularLocation>
        <location evidence="1">Membrane</location>
        <topology evidence="1">Multi-pass membrane protein</topology>
    </subcellularLocation>
</comment>
<dbReference type="SUPFAM" id="SSF48403">
    <property type="entry name" value="Ankyrin repeat"/>
    <property type="match status" value="1"/>
</dbReference>
<reference evidence="9 10" key="1">
    <citation type="journal article" date="2024" name="G3 (Bethesda)">
        <title>Genome assembly of Hibiscus sabdariffa L. provides insights into metabolisms of medicinal natural products.</title>
        <authorList>
            <person name="Kim T."/>
        </authorList>
    </citation>
    <scope>NUCLEOTIDE SEQUENCE [LARGE SCALE GENOMIC DNA]</scope>
    <source>
        <strain evidence="9">TK-2024</strain>
        <tissue evidence="9">Old leaves</tissue>
    </source>
</reference>
<evidence type="ECO:0000256" key="3">
    <source>
        <dbReference type="ARBA" id="ARBA00022737"/>
    </source>
</evidence>
<dbReference type="PANTHER" id="PTHR24186">
    <property type="entry name" value="PROTEIN PHOSPHATASE 1 REGULATORY SUBUNIT"/>
    <property type="match status" value="1"/>
</dbReference>
<evidence type="ECO:0000256" key="1">
    <source>
        <dbReference type="ARBA" id="ARBA00004141"/>
    </source>
</evidence>
<evidence type="ECO:0000259" key="8">
    <source>
        <dbReference type="Pfam" id="PF13962"/>
    </source>
</evidence>
<dbReference type="Pfam" id="PF00023">
    <property type="entry name" value="Ank"/>
    <property type="match status" value="1"/>
</dbReference>